<sequence length="156" mass="15524">MEQLLAAASVAASLLLVGGSIAAGWFLLWHAALKEIGFFRDIMGVNRPSPSQLAQRRAATAAEIERVKRQHSRGVAGRQHRLSGSGSRTGGGSGGSSSNEGGGGAAGAAASAVAPAALAAAPEAARAAAEAPPLSAGGAQPAVQLRQRKPLQMQVA</sequence>
<dbReference type="EMBL" id="BDRX01000002">
    <property type="protein sequence ID" value="GBF87747.1"/>
    <property type="molecule type" value="Genomic_DNA"/>
</dbReference>
<comment type="caution">
    <text evidence="2">The sequence shown here is derived from an EMBL/GenBank/DDBJ whole genome shotgun (WGS) entry which is preliminary data.</text>
</comment>
<feature type="compositionally biased region" description="Low complexity" evidence="1">
    <location>
        <begin position="121"/>
        <end position="139"/>
    </location>
</feature>
<gene>
    <name evidence="2" type="ORF">Rsub_00458</name>
</gene>
<keyword evidence="3" id="KW-1185">Reference proteome</keyword>
<dbReference type="AlphaFoldDB" id="A0A2V0NS36"/>
<proteinExistence type="predicted"/>
<dbReference type="InParanoid" id="A0A2V0NS36"/>
<accession>A0A2V0NS36</accession>
<dbReference type="Proteomes" id="UP000247498">
    <property type="component" value="Unassembled WGS sequence"/>
</dbReference>
<evidence type="ECO:0000313" key="3">
    <source>
        <dbReference type="Proteomes" id="UP000247498"/>
    </source>
</evidence>
<evidence type="ECO:0000313" key="2">
    <source>
        <dbReference type="EMBL" id="GBF87747.1"/>
    </source>
</evidence>
<evidence type="ECO:0000256" key="1">
    <source>
        <dbReference type="SAM" id="MobiDB-lite"/>
    </source>
</evidence>
<reference evidence="2 3" key="1">
    <citation type="journal article" date="2018" name="Sci. Rep.">
        <title>Raphidocelis subcapitata (=Pseudokirchneriella subcapitata) provides an insight into genome evolution and environmental adaptations in the Sphaeropleales.</title>
        <authorList>
            <person name="Suzuki S."/>
            <person name="Yamaguchi H."/>
            <person name="Nakajima N."/>
            <person name="Kawachi M."/>
        </authorList>
    </citation>
    <scope>NUCLEOTIDE SEQUENCE [LARGE SCALE GENOMIC DNA]</scope>
    <source>
        <strain evidence="2 3">NIES-35</strain>
    </source>
</reference>
<feature type="compositionally biased region" description="Gly residues" evidence="1">
    <location>
        <begin position="87"/>
        <end position="106"/>
    </location>
</feature>
<feature type="region of interest" description="Disordered" evidence="1">
    <location>
        <begin position="121"/>
        <end position="156"/>
    </location>
</feature>
<protein>
    <submittedName>
        <fullName evidence="2">Uncharacterized protein</fullName>
    </submittedName>
</protein>
<organism evidence="2 3">
    <name type="scientific">Raphidocelis subcapitata</name>
    <dbReference type="NCBI Taxonomy" id="307507"/>
    <lineage>
        <taxon>Eukaryota</taxon>
        <taxon>Viridiplantae</taxon>
        <taxon>Chlorophyta</taxon>
        <taxon>core chlorophytes</taxon>
        <taxon>Chlorophyceae</taxon>
        <taxon>CS clade</taxon>
        <taxon>Sphaeropleales</taxon>
        <taxon>Selenastraceae</taxon>
        <taxon>Raphidocelis</taxon>
    </lineage>
</organism>
<feature type="region of interest" description="Disordered" evidence="1">
    <location>
        <begin position="53"/>
        <end position="107"/>
    </location>
</feature>
<dbReference type="OrthoDB" id="545391at2759"/>
<name>A0A2V0NS36_9CHLO</name>